<dbReference type="AlphaFoldDB" id="A0A517NA11"/>
<dbReference type="Proteomes" id="UP000318538">
    <property type="component" value="Chromosome"/>
</dbReference>
<gene>
    <name evidence="3" type="ORF">K227x_23600</name>
</gene>
<dbReference type="KEGG" id="rlc:K227x_23600"/>
<dbReference type="PANTHER" id="PTHR38033:SF1">
    <property type="entry name" value="DOTU FAMILY TYPE IV_VI SECRETION SYSTEM PROTEIN"/>
    <property type="match status" value="1"/>
</dbReference>
<dbReference type="InterPro" id="IPR017732">
    <property type="entry name" value="T4/T6SS_DotU"/>
</dbReference>
<accession>A0A517NA11</accession>
<dbReference type="RefSeq" id="WP_145169528.1">
    <property type="nucleotide sequence ID" value="NZ_CP036525.1"/>
</dbReference>
<dbReference type="InterPro" id="IPR038522">
    <property type="entry name" value="T4/T6SS_DotU_sf"/>
</dbReference>
<name>A0A517NA11_9BACT</name>
<evidence type="ECO:0000313" key="3">
    <source>
        <dbReference type="EMBL" id="QDT03974.1"/>
    </source>
</evidence>
<keyword evidence="1" id="KW-1133">Transmembrane helix</keyword>
<dbReference type="Pfam" id="PF09850">
    <property type="entry name" value="DotU"/>
    <property type="match status" value="1"/>
</dbReference>
<evidence type="ECO:0000259" key="2">
    <source>
        <dbReference type="Pfam" id="PF09850"/>
    </source>
</evidence>
<feature type="transmembrane region" description="Helical" evidence="1">
    <location>
        <begin position="194"/>
        <end position="216"/>
    </location>
</feature>
<proteinExistence type="predicted"/>
<keyword evidence="4" id="KW-1185">Reference proteome</keyword>
<organism evidence="3 4">
    <name type="scientific">Rubripirellula lacrimiformis</name>
    <dbReference type="NCBI Taxonomy" id="1930273"/>
    <lineage>
        <taxon>Bacteria</taxon>
        <taxon>Pseudomonadati</taxon>
        <taxon>Planctomycetota</taxon>
        <taxon>Planctomycetia</taxon>
        <taxon>Pirellulales</taxon>
        <taxon>Pirellulaceae</taxon>
        <taxon>Rubripirellula</taxon>
    </lineage>
</organism>
<dbReference type="OrthoDB" id="345640at2"/>
<feature type="domain" description="Type IV / VI secretion system DotU" evidence="2">
    <location>
        <begin position="13"/>
        <end position="213"/>
    </location>
</feature>
<sequence length="218" mass="24252">MKKSLDQFVDDYFESLLAVIDAIQAGESVDPVSLNDALTGRIKTARQSHFHDADWESAIYALVALTDELMLDMPWSGRVWWNDHVMEASTFGSRICSERFYQLATEVARDAASRAPGNNVLRVFHDCVLLGFRGVYSVPELSTSTTKELGIPPTIEDWLAKAQMHLSEDTGGDRPARQHRQLGGATPNTTRRNIVWWTVAAGLMLIANVAVFSLTLRS</sequence>
<evidence type="ECO:0000256" key="1">
    <source>
        <dbReference type="SAM" id="Phobius"/>
    </source>
</evidence>
<keyword evidence="1" id="KW-0472">Membrane</keyword>
<keyword evidence="1" id="KW-0812">Transmembrane</keyword>
<reference evidence="3 4" key="1">
    <citation type="submission" date="2019-02" db="EMBL/GenBank/DDBJ databases">
        <title>Deep-cultivation of Planctomycetes and their phenomic and genomic characterization uncovers novel biology.</title>
        <authorList>
            <person name="Wiegand S."/>
            <person name="Jogler M."/>
            <person name="Boedeker C."/>
            <person name="Pinto D."/>
            <person name="Vollmers J."/>
            <person name="Rivas-Marin E."/>
            <person name="Kohn T."/>
            <person name="Peeters S.H."/>
            <person name="Heuer A."/>
            <person name="Rast P."/>
            <person name="Oberbeckmann S."/>
            <person name="Bunk B."/>
            <person name="Jeske O."/>
            <person name="Meyerdierks A."/>
            <person name="Storesund J.E."/>
            <person name="Kallscheuer N."/>
            <person name="Luecker S."/>
            <person name="Lage O.M."/>
            <person name="Pohl T."/>
            <person name="Merkel B.J."/>
            <person name="Hornburger P."/>
            <person name="Mueller R.-W."/>
            <person name="Bruemmer F."/>
            <person name="Labrenz M."/>
            <person name="Spormann A.M."/>
            <person name="Op den Camp H."/>
            <person name="Overmann J."/>
            <person name="Amann R."/>
            <person name="Jetten M.S.M."/>
            <person name="Mascher T."/>
            <person name="Medema M.H."/>
            <person name="Devos D.P."/>
            <person name="Kaster A.-K."/>
            <person name="Ovreas L."/>
            <person name="Rohde M."/>
            <person name="Galperin M.Y."/>
            <person name="Jogler C."/>
        </authorList>
    </citation>
    <scope>NUCLEOTIDE SEQUENCE [LARGE SCALE GENOMIC DNA]</scope>
    <source>
        <strain evidence="3 4">K22_7</strain>
    </source>
</reference>
<dbReference type="EMBL" id="CP036525">
    <property type="protein sequence ID" value="QDT03974.1"/>
    <property type="molecule type" value="Genomic_DNA"/>
</dbReference>
<protein>
    <recommendedName>
        <fullName evidence="2">Type IV / VI secretion system DotU domain-containing protein</fullName>
    </recommendedName>
</protein>
<dbReference type="PANTHER" id="PTHR38033">
    <property type="entry name" value="MEMBRANE PROTEIN-RELATED"/>
    <property type="match status" value="1"/>
</dbReference>
<evidence type="ECO:0000313" key="4">
    <source>
        <dbReference type="Proteomes" id="UP000318538"/>
    </source>
</evidence>
<dbReference type="Gene3D" id="1.25.40.590">
    <property type="entry name" value="Type IV / VI secretion system, DotU"/>
    <property type="match status" value="1"/>
</dbReference>